<evidence type="ECO:0000313" key="6">
    <source>
        <dbReference type="EMBL" id="GGJ91124.1"/>
    </source>
</evidence>
<feature type="active site" description="Proton acceptor" evidence="4">
    <location>
        <position position="56"/>
    </location>
</feature>
<dbReference type="InterPro" id="IPR050134">
    <property type="entry name" value="NAD-dep_sirtuin_deacylases"/>
</dbReference>
<dbReference type="Pfam" id="PF02146">
    <property type="entry name" value="SIR2"/>
    <property type="match status" value="1"/>
</dbReference>
<dbReference type="GO" id="GO:0046872">
    <property type="term" value="F:metal ion binding"/>
    <property type="evidence" value="ECO:0007669"/>
    <property type="project" value="UniProtKB-KW"/>
</dbReference>
<evidence type="ECO:0000256" key="4">
    <source>
        <dbReference type="PROSITE-ProRule" id="PRU00236"/>
    </source>
</evidence>
<sequence length="182" mass="20200">MFRQVFPIEELAKANPNEAHLFLSELENMGKDIVVITQNIDGLHQKSGSQNVLELHGTLFSATCPKCKTVYSLPREEEVPRCTRERPKGVCGSILKPDVVLFGDPVQHFPEAVERIQHADLFVAIGTSLEVSPANALPLYAQGKKVLINRDETPMDHHFDLVIRGAIRDAISGIKGKLTSRH</sequence>
<dbReference type="Gene3D" id="3.40.50.1220">
    <property type="entry name" value="TPP-binding domain"/>
    <property type="match status" value="1"/>
</dbReference>
<dbReference type="AlphaFoldDB" id="A0A8J3F935"/>
<evidence type="ECO:0000313" key="7">
    <source>
        <dbReference type="Proteomes" id="UP000637720"/>
    </source>
</evidence>
<dbReference type="GO" id="GO:0017136">
    <property type="term" value="F:histone deacetylase activity, NAD-dependent"/>
    <property type="evidence" value="ECO:0007669"/>
    <property type="project" value="TreeGrafter"/>
</dbReference>
<dbReference type="EMBL" id="BMOF01000001">
    <property type="protein sequence ID" value="GGJ91124.1"/>
    <property type="molecule type" value="Genomic_DNA"/>
</dbReference>
<protein>
    <recommendedName>
        <fullName evidence="1">protein acetyllysine N-acetyltransferase</fullName>
        <ecNumber evidence="1">2.3.1.286</ecNumber>
    </recommendedName>
</protein>
<gene>
    <name evidence="6" type="ORF">GCM10007043_00990</name>
</gene>
<dbReference type="Gene3D" id="3.30.1600.10">
    <property type="entry name" value="SIR2/SIRT2 'Small Domain"/>
    <property type="match status" value="1"/>
</dbReference>
<keyword evidence="4" id="KW-0479">Metal-binding</keyword>
<name>A0A8J3F935_9BACI</name>
<evidence type="ECO:0000256" key="2">
    <source>
        <dbReference type="ARBA" id="ARBA00022679"/>
    </source>
</evidence>
<dbReference type="InterPro" id="IPR026591">
    <property type="entry name" value="Sirtuin_cat_small_dom_sf"/>
</dbReference>
<evidence type="ECO:0000259" key="5">
    <source>
        <dbReference type="PROSITE" id="PS50305"/>
    </source>
</evidence>
<dbReference type="InterPro" id="IPR026590">
    <property type="entry name" value="Ssirtuin_cat_dom"/>
</dbReference>
<dbReference type="PANTHER" id="PTHR11085:SF4">
    <property type="entry name" value="NAD-DEPENDENT PROTEIN DEACYLASE"/>
    <property type="match status" value="1"/>
</dbReference>
<reference evidence="6" key="1">
    <citation type="journal article" date="2014" name="Int. J. Syst. Evol. Microbiol.">
        <title>Complete genome sequence of Corynebacterium casei LMG S-19264T (=DSM 44701T), isolated from a smear-ripened cheese.</title>
        <authorList>
            <consortium name="US DOE Joint Genome Institute (JGI-PGF)"/>
            <person name="Walter F."/>
            <person name="Albersmeier A."/>
            <person name="Kalinowski J."/>
            <person name="Ruckert C."/>
        </authorList>
    </citation>
    <scope>NUCLEOTIDE SEQUENCE</scope>
    <source>
        <strain evidence="6">JCM 14719</strain>
    </source>
</reference>
<keyword evidence="2" id="KW-0808">Transferase</keyword>
<dbReference type="EC" id="2.3.1.286" evidence="1"/>
<reference evidence="6" key="2">
    <citation type="submission" date="2020-09" db="EMBL/GenBank/DDBJ databases">
        <authorList>
            <person name="Sun Q."/>
            <person name="Ohkuma M."/>
        </authorList>
    </citation>
    <scope>NUCLEOTIDE SEQUENCE</scope>
    <source>
        <strain evidence="6">JCM 14719</strain>
    </source>
</reference>
<dbReference type="PROSITE" id="PS50305">
    <property type="entry name" value="SIRTUIN"/>
    <property type="match status" value="1"/>
</dbReference>
<evidence type="ECO:0000256" key="3">
    <source>
        <dbReference type="ARBA" id="ARBA00023027"/>
    </source>
</evidence>
<dbReference type="InterPro" id="IPR003000">
    <property type="entry name" value="Sirtuin"/>
</dbReference>
<dbReference type="SUPFAM" id="SSF52467">
    <property type="entry name" value="DHS-like NAD/FAD-binding domain"/>
    <property type="match status" value="1"/>
</dbReference>
<feature type="binding site" evidence="4">
    <location>
        <position position="67"/>
    </location>
    <ligand>
        <name>Zn(2+)</name>
        <dbReference type="ChEBI" id="CHEBI:29105"/>
    </ligand>
</feature>
<keyword evidence="7" id="KW-1185">Reference proteome</keyword>
<accession>A0A8J3F935</accession>
<evidence type="ECO:0000256" key="1">
    <source>
        <dbReference type="ARBA" id="ARBA00012928"/>
    </source>
</evidence>
<keyword evidence="3" id="KW-0520">NAD</keyword>
<dbReference type="GO" id="GO:0070403">
    <property type="term" value="F:NAD+ binding"/>
    <property type="evidence" value="ECO:0007669"/>
    <property type="project" value="InterPro"/>
</dbReference>
<dbReference type="Proteomes" id="UP000637720">
    <property type="component" value="Unassembled WGS sequence"/>
</dbReference>
<feature type="binding site" evidence="4">
    <location>
        <position position="82"/>
    </location>
    <ligand>
        <name>Zn(2+)</name>
        <dbReference type="ChEBI" id="CHEBI:29105"/>
    </ligand>
</feature>
<dbReference type="InterPro" id="IPR029035">
    <property type="entry name" value="DHS-like_NAD/FAD-binding_dom"/>
</dbReference>
<keyword evidence="4" id="KW-0862">Zinc</keyword>
<comment type="caution">
    <text evidence="6">The sequence shown here is derived from an EMBL/GenBank/DDBJ whole genome shotgun (WGS) entry which is preliminary data.</text>
</comment>
<organism evidence="6 7">
    <name type="scientific">Calditerricola satsumensis</name>
    <dbReference type="NCBI Taxonomy" id="373054"/>
    <lineage>
        <taxon>Bacteria</taxon>
        <taxon>Bacillati</taxon>
        <taxon>Bacillota</taxon>
        <taxon>Bacilli</taxon>
        <taxon>Bacillales</taxon>
        <taxon>Bacillaceae</taxon>
        <taxon>Calditerricola</taxon>
    </lineage>
</organism>
<proteinExistence type="predicted"/>
<dbReference type="PANTHER" id="PTHR11085">
    <property type="entry name" value="NAD-DEPENDENT PROTEIN DEACYLASE SIRTUIN-5, MITOCHONDRIAL-RELATED"/>
    <property type="match status" value="1"/>
</dbReference>
<feature type="domain" description="Deacetylase sirtuin-type" evidence="5">
    <location>
        <begin position="1"/>
        <end position="182"/>
    </location>
</feature>
<dbReference type="CDD" id="cd01407">
    <property type="entry name" value="SIR2-fam"/>
    <property type="match status" value="1"/>
</dbReference>
<feature type="binding site" evidence="4">
    <location>
        <position position="64"/>
    </location>
    <ligand>
        <name>Zn(2+)</name>
        <dbReference type="ChEBI" id="CHEBI:29105"/>
    </ligand>
</feature>
<feature type="binding site" evidence="4">
    <location>
        <position position="91"/>
    </location>
    <ligand>
        <name>Zn(2+)</name>
        <dbReference type="ChEBI" id="CHEBI:29105"/>
    </ligand>
</feature>